<evidence type="ECO:0000313" key="4">
    <source>
        <dbReference type="Proteomes" id="UP001597185"/>
    </source>
</evidence>
<sequence length="372" mass="41410">MSDRPLKILRVASSIYPEVVGGVGLHTHHMSRLQAEQGHEVTVLTTNNGDRSLPRRESRNGYTLIRHRELFRPLDNSIVPGIARTLRRKIVNFDIIHLHSHLYFTSNIGALLSKWADKPVVVTNHGLVSQTAPGWIQSIFNSTLGKFTFEAADVVLCYTDTDRKRLEKKNIGTDLEVIHNGIDCTRFTPNNGTSKKQILFVGRLKPGKGVDDLVQSFGELSEDYPGWELHIVGDGPLLPDLKEEAEQLGVSSSVTFHGEVPNERLPHLYQTASIFTLPSYSEGLPRTVLEAMACGTPVVTSELEQLQALVKDAGLTAPAGEPQKLASALANLVENPRMRREFGSIGRERVEENYSWEDTVRQTTEVYKELLA</sequence>
<organism evidence="3 4">
    <name type="scientific">Halorubrum laminariae</name>
    <dbReference type="NCBI Taxonomy" id="1433523"/>
    <lineage>
        <taxon>Archaea</taxon>
        <taxon>Methanobacteriati</taxon>
        <taxon>Methanobacteriota</taxon>
        <taxon>Stenosarchaea group</taxon>
        <taxon>Halobacteria</taxon>
        <taxon>Halobacteriales</taxon>
        <taxon>Haloferacaceae</taxon>
        <taxon>Halorubrum</taxon>
    </lineage>
</organism>
<protein>
    <submittedName>
        <fullName evidence="3">Glycosyltransferase family 4 protein</fullName>
        <ecNumber evidence="3">2.4.-.-</ecNumber>
    </submittedName>
</protein>
<dbReference type="Proteomes" id="UP001597185">
    <property type="component" value="Unassembled WGS sequence"/>
</dbReference>
<dbReference type="PANTHER" id="PTHR45947">
    <property type="entry name" value="SULFOQUINOVOSYL TRANSFERASE SQD2"/>
    <property type="match status" value="1"/>
</dbReference>
<comment type="caution">
    <text evidence="3">The sequence shown here is derived from an EMBL/GenBank/DDBJ whole genome shotgun (WGS) entry which is preliminary data.</text>
</comment>
<name>A0ABD6C200_9EURY</name>
<dbReference type="InterPro" id="IPR028098">
    <property type="entry name" value="Glyco_trans_4-like_N"/>
</dbReference>
<reference evidence="3 4" key="1">
    <citation type="journal article" date="2019" name="Int. J. Syst. Evol. Microbiol.">
        <title>The Global Catalogue of Microorganisms (GCM) 10K type strain sequencing project: providing services to taxonomists for standard genome sequencing and annotation.</title>
        <authorList>
            <consortium name="The Broad Institute Genomics Platform"/>
            <consortium name="The Broad Institute Genome Sequencing Center for Infectious Disease"/>
            <person name="Wu L."/>
            <person name="Ma J."/>
        </authorList>
    </citation>
    <scope>NUCLEOTIDE SEQUENCE [LARGE SCALE GENOMIC DNA]</scope>
    <source>
        <strain evidence="3 4">CGMCC 1.12689</strain>
    </source>
</reference>
<keyword evidence="3" id="KW-0808">Transferase</keyword>
<dbReference type="AlphaFoldDB" id="A0ABD6C200"/>
<dbReference type="Pfam" id="PF13439">
    <property type="entry name" value="Glyco_transf_4"/>
    <property type="match status" value="1"/>
</dbReference>
<feature type="domain" description="Glycosyl transferase family 1" evidence="1">
    <location>
        <begin position="189"/>
        <end position="349"/>
    </location>
</feature>
<dbReference type="EC" id="2.4.-.-" evidence="3"/>
<keyword evidence="3" id="KW-0328">Glycosyltransferase</keyword>
<evidence type="ECO:0000313" key="3">
    <source>
        <dbReference type="EMBL" id="MFD1571297.1"/>
    </source>
</evidence>
<feature type="domain" description="Glycosyltransferase subfamily 4-like N-terminal" evidence="2">
    <location>
        <begin position="20"/>
        <end position="186"/>
    </location>
</feature>
<dbReference type="PANTHER" id="PTHR45947:SF3">
    <property type="entry name" value="SULFOQUINOVOSYL TRANSFERASE SQD2"/>
    <property type="match status" value="1"/>
</dbReference>
<dbReference type="GO" id="GO:0016757">
    <property type="term" value="F:glycosyltransferase activity"/>
    <property type="evidence" value="ECO:0007669"/>
    <property type="project" value="UniProtKB-KW"/>
</dbReference>
<proteinExistence type="predicted"/>
<dbReference type="RefSeq" id="WP_256418980.1">
    <property type="nucleotide sequence ID" value="NZ_JANHDL010000011.1"/>
</dbReference>
<dbReference type="InterPro" id="IPR050194">
    <property type="entry name" value="Glycosyltransferase_grp1"/>
</dbReference>
<dbReference type="CDD" id="cd03801">
    <property type="entry name" value="GT4_PimA-like"/>
    <property type="match status" value="1"/>
</dbReference>
<dbReference type="SUPFAM" id="SSF53756">
    <property type="entry name" value="UDP-Glycosyltransferase/glycogen phosphorylase"/>
    <property type="match status" value="1"/>
</dbReference>
<accession>A0ABD6C200</accession>
<gene>
    <name evidence="3" type="ORF">ACFR9T_11990</name>
</gene>
<keyword evidence="4" id="KW-1185">Reference proteome</keyword>
<dbReference type="Pfam" id="PF00534">
    <property type="entry name" value="Glycos_transf_1"/>
    <property type="match status" value="1"/>
</dbReference>
<dbReference type="Gene3D" id="3.40.50.2000">
    <property type="entry name" value="Glycogen Phosphorylase B"/>
    <property type="match status" value="2"/>
</dbReference>
<dbReference type="EMBL" id="JBHUDB010000010">
    <property type="protein sequence ID" value="MFD1571297.1"/>
    <property type="molecule type" value="Genomic_DNA"/>
</dbReference>
<evidence type="ECO:0000259" key="1">
    <source>
        <dbReference type="Pfam" id="PF00534"/>
    </source>
</evidence>
<dbReference type="InterPro" id="IPR001296">
    <property type="entry name" value="Glyco_trans_1"/>
</dbReference>
<evidence type="ECO:0000259" key="2">
    <source>
        <dbReference type="Pfam" id="PF13439"/>
    </source>
</evidence>